<proteinExistence type="predicted"/>
<sequence length="186" mass="21828">MRIETKKSQSRNKKRTLLAFSAALFNLVQKQSFEKVTVNQIREIADYPRSTFYNYFEDKFDLLDYCWSVLLDQINVPNTDSINNQTAITVYFDREYDLIKDNMDTFEKILRNNPSNFLSASLNNYIVSGGGKMFEHIFTDETDMPKELLLNHCFATITIVLDWIFIKHHDLSKEQAHVYLANLYGI</sequence>
<evidence type="ECO:0000256" key="2">
    <source>
        <dbReference type="PROSITE-ProRule" id="PRU00335"/>
    </source>
</evidence>
<dbReference type="Gene3D" id="1.10.357.10">
    <property type="entry name" value="Tetracycline Repressor, domain 2"/>
    <property type="match status" value="1"/>
</dbReference>
<reference evidence="4 5" key="1">
    <citation type="journal article" date="2015" name="Genome Announc.">
        <title>Expanding the biotechnology potential of lactobacilli through comparative genomics of 213 strains and associated genera.</title>
        <authorList>
            <person name="Sun Z."/>
            <person name="Harris H.M."/>
            <person name="McCann A."/>
            <person name="Guo C."/>
            <person name="Argimon S."/>
            <person name="Zhang W."/>
            <person name="Yang X."/>
            <person name="Jeffery I.B."/>
            <person name="Cooney J.C."/>
            <person name="Kagawa T.F."/>
            <person name="Liu W."/>
            <person name="Song Y."/>
            <person name="Salvetti E."/>
            <person name="Wrobel A."/>
            <person name="Rasinkangas P."/>
            <person name="Parkhill J."/>
            <person name="Rea M.C."/>
            <person name="O'Sullivan O."/>
            <person name="Ritari J."/>
            <person name="Douillard F.P."/>
            <person name="Paul Ross R."/>
            <person name="Yang R."/>
            <person name="Briner A.E."/>
            <person name="Felis G.E."/>
            <person name="de Vos W.M."/>
            <person name="Barrangou R."/>
            <person name="Klaenhammer T.R."/>
            <person name="Caufield P.W."/>
            <person name="Cui Y."/>
            <person name="Zhang H."/>
            <person name="O'Toole P.W."/>
        </authorList>
    </citation>
    <scope>NUCLEOTIDE SEQUENCE [LARGE SCALE GENOMIC DNA]</scope>
    <source>
        <strain evidence="4 5">DSM 23026</strain>
    </source>
</reference>
<evidence type="ECO:0000259" key="3">
    <source>
        <dbReference type="PROSITE" id="PS50977"/>
    </source>
</evidence>
<accession>A0A0R2NJE4</accession>
<keyword evidence="1 2" id="KW-0238">DNA-binding</keyword>
<feature type="DNA-binding region" description="H-T-H motif" evidence="2">
    <location>
        <begin position="37"/>
        <end position="56"/>
    </location>
</feature>
<protein>
    <recommendedName>
        <fullName evidence="3">HTH tetR-type domain-containing protein</fullName>
    </recommendedName>
</protein>
<organism evidence="4 5">
    <name type="scientific">Pediococcus argentinicus</name>
    <dbReference type="NCBI Taxonomy" id="480391"/>
    <lineage>
        <taxon>Bacteria</taxon>
        <taxon>Bacillati</taxon>
        <taxon>Bacillota</taxon>
        <taxon>Bacilli</taxon>
        <taxon>Lactobacillales</taxon>
        <taxon>Lactobacillaceae</taxon>
        <taxon>Pediococcus</taxon>
    </lineage>
</organism>
<dbReference type="PANTHER" id="PTHR43479:SF7">
    <property type="entry name" value="TETR-FAMILY TRANSCRIPTIONAL REGULATOR"/>
    <property type="match status" value="1"/>
</dbReference>
<evidence type="ECO:0000313" key="4">
    <source>
        <dbReference type="EMBL" id="KRO25876.1"/>
    </source>
</evidence>
<dbReference type="InterPro" id="IPR001647">
    <property type="entry name" value="HTH_TetR"/>
</dbReference>
<dbReference type="InterPro" id="IPR050624">
    <property type="entry name" value="HTH-type_Tx_Regulator"/>
</dbReference>
<dbReference type="GO" id="GO:0003677">
    <property type="term" value="F:DNA binding"/>
    <property type="evidence" value="ECO:0007669"/>
    <property type="project" value="UniProtKB-UniRule"/>
</dbReference>
<dbReference type="PROSITE" id="PS50977">
    <property type="entry name" value="HTH_TETR_2"/>
    <property type="match status" value="1"/>
</dbReference>
<dbReference type="Pfam" id="PF00440">
    <property type="entry name" value="TetR_N"/>
    <property type="match status" value="1"/>
</dbReference>
<evidence type="ECO:0000313" key="5">
    <source>
        <dbReference type="Proteomes" id="UP000051249"/>
    </source>
</evidence>
<evidence type="ECO:0000256" key="1">
    <source>
        <dbReference type="ARBA" id="ARBA00023125"/>
    </source>
</evidence>
<dbReference type="PATRIC" id="fig|480391.4.peg.1435"/>
<feature type="domain" description="HTH tetR-type" evidence="3">
    <location>
        <begin position="14"/>
        <end position="74"/>
    </location>
</feature>
<dbReference type="PANTHER" id="PTHR43479">
    <property type="entry name" value="ACREF/ENVCD OPERON REPRESSOR-RELATED"/>
    <property type="match status" value="1"/>
</dbReference>
<name>A0A0R2NJE4_9LACO</name>
<gene>
    <name evidence="4" type="ORF">IV88_GL001411</name>
</gene>
<dbReference type="OrthoDB" id="9810250at2"/>
<dbReference type="EMBL" id="JQCQ01000005">
    <property type="protein sequence ID" value="KRO25876.1"/>
    <property type="molecule type" value="Genomic_DNA"/>
</dbReference>
<dbReference type="Proteomes" id="UP000051249">
    <property type="component" value="Unassembled WGS sequence"/>
</dbReference>
<keyword evidence="5" id="KW-1185">Reference proteome</keyword>
<dbReference type="RefSeq" id="WP_083486820.1">
    <property type="nucleotide sequence ID" value="NZ_BJZZ01000005.1"/>
</dbReference>
<comment type="caution">
    <text evidence="4">The sequence shown here is derived from an EMBL/GenBank/DDBJ whole genome shotgun (WGS) entry which is preliminary data.</text>
</comment>
<dbReference type="AlphaFoldDB" id="A0A0R2NJE4"/>
<dbReference type="SUPFAM" id="SSF46689">
    <property type="entry name" value="Homeodomain-like"/>
    <property type="match status" value="1"/>
</dbReference>
<dbReference type="InterPro" id="IPR009057">
    <property type="entry name" value="Homeodomain-like_sf"/>
</dbReference>